<comment type="caution">
    <text evidence="4">The sequence shown here is derived from an EMBL/GenBank/DDBJ whole genome shotgun (WGS) entry which is preliminary data.</text>
</comment>
<keyword evidence="2" id="KW-0479">Metal-binding</keyword>
<dbReference type="GO" id="GO:0046872">
    <property type="term" value="F:metal ion binding"/>
    <property type="evidence" value="ECO:0007669"/>
    <property type="project" value="UniProtKB-KW"/>
</dbReference>
<feature type="domain" description="Fumarylacetoacetase-like C-terminal" evidence="3">
    <location>
        <begin position="28"/>
        <end position="226"/>
    </location>
</feature>
<gene>
    <name evidence="4" type="ORF">GCM10011591_11930</name>
</gene>
<dbReference type="SUPFAM" id="SSF56529">
    <property type="entry name" value="FAH"/>
    <property type="match status" value="1"/>
</dbReference>
<accession>A0A917V5T7</accession>
<evidence type="ECO:0000313" key="5">
    <source>
        <dbReference type="Proteomes" id="UP000612956"/>
    </source>
</evidence>
<dbReference type="Proteomes" id="UP000612956">
    <property type="component" value="Unassembled WGS sequence"/>
</dbReference>
<dbReference type="PANTHER" id="PTHR42796:SF4">
    <property type="entry name" value="FUMARYLACETOACETATE HYDROLASE DOMAIN-CONTAINING PROTEIN 2A"/>
    <property type="match status" value="1"/>
</dbReference>
<dbReference type="Gene3D" id="3.90.850.10">
    <property type="entry name" value="Fumarylacetoacetase-like, C-terminal domain"/>
    <property type="match status" value="1"/>
</dbReference>
<evidence type="ECO:0000259" key="3">
    <source>
        <dbReference type="Pfam" id="PF01557"/>
    </source>
</evidence>
<dbReference type="EMBL" id="BMMW01000001">
    <property type="protein sequence ID" value="GGK42031.1"/>
    <property type="molecule type" value="Genomic_DNA"/>
</dbReference>
<reference evidence="4" key="2">
    <citation type="submission" date="2020-09" db="EMBL/GenBank/DDBJ databases">
        <authorList>
            <person name="Sun Q."/>
            <person name="Zhou Y."/>
        </authorList>
    </citation>
    <scope>NUCLEOTIDE SEQUENCE</scope>
    <source>
        <strain evidence="4">CGMCC 4.7278</strain>
    </source>
</reference>
<organism evidence="4 5">
    <name type="scientific">Nocardia camponoti</name>
    <dbReference type="NCBI Taxonomy" id="1616106"/>
    <lineage>
        <taxon>Bacteria</taxon>
        <taxon>Bacillati</taxon>
        <taxon>Actinomycetota</taxon>
        <taxon>Actinomycetes</taxon>
        <taxon>Mycobacteriales</taxon>
        <taxon>Nocardiaceae</taxon>
        <taxon>Nocardia</taxon>
    </lineage>
</organism>
<comment type="similarity">
    <text evidence="1">Belongs to the FAH family.</text>
</comment>
<evidence type="ECO:0000313" key="4">
    <source>
        <dbReference type="EMBL" id="GGK42031.1"/>
    </source>
</evidence>
<proteinExistence type="inferred from homology"/>
<evidence type="ECO:0000256" key="2">
    <source>
        <dbReference type="ARBA" id="ARBA00022723"/>
    </source>
</evidence>
<protein>
    <submittedName>
        <fullName evidence="4">5-oxo-1,2,5-tricarboxylic-3-penten acid decarboxylase</fullName>
    </submittedName>
</protein>
<sequence length="244" mass="25823">MRVDFVPPQSDSRRVAVLASGVTLPGSLIGIGRNYRANGDETARDPARIPLIFGKFANSVIGHDEQIVVPASVTAVCEGELALVVGTRVRSVRTESAALAALAGVCLANDVSIRAWQDADGQSTRGKSVDSFCPLGPEVVALDALPGLAERELTTRVNGKVVQRARIDRMWFSPAELVMFCSEFMTLYPGDLILTGTPDGPDTPIGEGDIVEVTLPGVATLRNPVVEAVSERCPQSEVTVGQAQ</sequence>
<dbReference type="PANTHER" id="PTHR42796">
    <property type="entry name" value="FUMARYLACETOACETATE HYDROLASE DOMAIN-CONTAINING PROTEIN 2A-RELATED"/>
    <property type="match status" value="1"/>
</dbReference>
<reference evidence="4" key="1">
    <citation type="journal article" date="2014" name="Int. J. Syst. Evol. Microbiol.">
        <title>Complete genome sequence of Corynebacterium casei LMG S-19264T (=DSM 44701T), isolated from a smear-ripened cheese.</title>
        <authorList>
            <consortium name="US DOE Joint Genome Institute (JGI-PGF)"/>
            <person name="Walter F."/>
            <person name="Albersmeier A."/>
            <person name="Kalinowski J."/>
            <person name="Ruckert C."/>
        </authorList>
    </citation>
    <scope>NUCLEOTIDE SEQUENCE</scope>
    <source>
        <strain evidence="4">CGMCC 4.7278</strain>
    </source>
</reference>
<dbReference type="GO" id="GO:0003824">
    <property type="term" value="F:catalytic activity"/>
    <property type="evidence" value="ECO:0007669"/>
    <property type="project" value="InterPro"/>
</dbReference>
<dbReference type="GO" id="GO:0044281">
    <property type="term" value="P:small molecule metabolic process"/>
    <property type="evidence" value="ECO:0007669"/>
    <property type="project" value="UniProtKB-ARBA"/>
</dbReference>
<dbReference type="AlphaFoldDB" id="A0A917V5T7"/>
<dbReference type="Pfam" id="PF01557">
    <property type="entry name" value="FAA_hydrolase"/>
    <property type="match status" value="1"/>
</dbReference>
<dbReference type="InterPro" id="IPR051121">
    <property type="entry name" value="FAH"/>
</dbReference>
<dbReference type="InterPro" id="IPR011234">
    <property type="entry name" value="Fumarylacetoacetase-like_C"/>
</dbReference>
<evidence type="ECO:0000256" key="1">
    <source>
        <dbReference type="ARBA" id="ARBA00010211"/>
    </source>
</evidence>
<keyword evidence="5" id="KW-1185">Reference proteome</keyword>
<name>A0A917V5T7_9NOCA</name>
<dbReference type="InterPro" id="IPR036663">
    <property type="entry name" value="Fumarylacetoacetase_C_sf"/>
</dbReference>